<dbReference type="Proteomes" id="UP001500618">
    <property type="component" value="Unassembled WGS sequence"/>
</dbReference>
<dbReference type="PANTHER" id="PTHR43798:SF33">
    <property type="entry name" value="HYDROLASE, PUTATIVE (AFU_ORTHOLOGUE AFUA_2G14860)-RELATED"/>
    <property type="match status" value="1"/>
</dbReference>
<gene>
    <name evidence="2" type="ORF">GCM10009765_69260</name>
</gene>
<dbReference type="PANTHER" id="PTHR43798">
    <property type="entry name" value="MONOACYLGLYCEROL LIPASE"/>
    <property type="match status" value="1"/>
</dbReference>
<dbReference type="RefSeq" id="WP_344314372.1">
    <property type="nucleotide sequence ID" value="NZ_BAAANY010000036.1"/>
</dbReference>
<dbReference type="Pfam" id="PF12697">
    <property type="entry name" value="Abhydrolase_6"/>
    <property type="match status" value="1"/>
</dbReference>
<organism evidence="2 3">
    <name type="scientific">Fodinicola feengrottensis</name>
    <dbReference type="NCBI Taxonomy" id="435914"/>
    <lineage>
        <taxon>Bacteria</taxon>
        <taxon>Bacillati</taxon>
        <taxon>Actinomycetota</taxon>
        <taxon>Actinomycetes</taxon>
        <taxon>Mycobacteriales</taxon>
        <taxon>Fodinicola</taxon>
    </lineage>
</organism>
<dbReference type="SUPFAM" id="SSF53474">
    <property type="entry name" value="alpha/beta-Hydrolases"/>
    <property type="match status" value="1"/>
</dbReference>
<name>A0ABN2IR79_9ACTN</name>
<dbReference type="Gene3D" id="3.40.50.1820">
    <property type="entry name" value="alpha/beta hydrolase"/>
    <property type="match status" value="1"/>
</dbReference>
<keyword evidence="3" id="KW-1185">Reference proteome</keyword>
<dbReference type="InterPro" id="IPR000073">
    <property type="entry name" value="AB_hydrolase_1"/>
</dbReference>
<evidence type="ECO:0000259" key="1">
    <source>
        <dbReference type="Pfam" id="PF12697"/>
    </source>
</evidence>
<protein>
    <submittedName>
        <fullName evidence="2">Alpha/beta hydrolase</fullName>
    </submittedName>
</protein>
<comment type="caution">
    <text evidence="2">The sequence shown here is derived from an EMBL/GenBank/DDBJ whole genome shotgun (WGS) entry which is preliminary data.</text>
</comment>
<dbReference type="InterPro" id="IPR029058">
    <property type="entry name" value="AB_hydrolase_fold"/>
</dbReference>
<keyword evidence="2" id="KW-0378">Hydrolase</keyword>
<sequence>MRSRAGHVAWQLFGEKPEILLLHGMTDSAACWDPLIPFFTSYGGVLATDARGHGRSGLPAEPVSEAVLAADAAMVLDDLAAGPVLVVGHSMGATTAAQLGRIRPDLVSAAVLEDPPVFGRELLPAGCPVPDWLTDLRALDPQDTLDRGRADNPRWSADEFPPWATSKHEINPDFFSSLTKPVPPLTEVLAAVSCPILLLHGDTERGSLVSPEFGAACERTAGGPLTPVHIGGVGHSIRREARDHYRAVVGDFLTGRAGDRQRENPVE</sequence>
<proteinExistence type="predicted"/>
<evidence type="ECO:0000313" key="3">
    <source>
        <dbReference type="Proteomes" id="UP001500618"/>
    </source>
</evidence>
<feature type="domain" description="AB hydrolase-1" evidence="1">
    <location>
        <begin position="19"/>
        <end position="239"/>
    </location>
</feature>
<accession>A0ABN2IR79</accession>
<evidence type="ECO:0000313" key="2">
    <source>
        <dbReference type="EMBL" id="GAA1710093.1"/>
    </source>
</evidence>
<dbReference type="EMBL" id="BAAANY010000036">
    <property type="protein sequence ID" value="GAA1710093.1"/>
    <property type="molecule type" value="Genomic_DNA"/>
</dbReference>
<dbReference type="InterPro" id="IPR050266">
    <property type="entry name" value="AB_hydrolase_sf"/>
</dbReference>
<reference evidence="2 3" key="1">
    <citation type="journal article" date="2019" name="Int. J. Syst. Evol. Microbiol.">
        <title>The Global Catalogue of Microorganisms (GCM) 10K type strain sequencing project: providing services to taxonomists for standard genome sequencing and annotation.</title>
        <authorList>
            <consortium name="The Broad Institute Genomics Platform"/>
            <consortium name="The Broad Institute Genome Sequencing Center for Infectious Disease"/>
            <person name="Wu L."/>
            <person name="Ma J."/>
        </authorList>
    </citation>
    <scope>NUCLEOTIDE SEQUENCE [LARGE SCALE GENOMIC DNA]</scope>
    <source>
        <strain evidence="2 3">JCM 14718</strain>
    </source>
</reference>
<dbReference type="GO" id="GO:0016787">
    <property type="term" value="F:hydrolase activity"/>
    <property type="evidence" value="ECO:0007669"/>
    <property type="project" value="UniProtKB-KW"/>
</dbReference>